<organism evidence="4 5">
    <name type="scientific">Nocardioides aromaticivorans</name>
    <dbReference type="NCBI Taxonomy" id="200618"/>
    <lineage>
        <taxon>Bacteria</taxon>
        <taxon>Bacillati</taxon>
        <taxon>Actinomycetota</taxon>
        <taxon>Actinomycetes</taxon>
        <taxon>Propionibacteriales</taxon>
        <taxon>Nocardioidaceae</taxon>
        <taxon>Nocardioides</taxon>
    </lineage>
</organism>
<evidence type="ECO:0000256" key="1">
    <source>
        <dbReference type="ARBA" id="ARBA00022553"/>
    </source>
</evidence>
<dbReference type="Gene3D" id="2.60.200.20">
    <property type="match status" value="1"/>
</dbReference>
<feature type="region of interest" description="Disordered" evidence="2">
    <location>
        <begin position="246"/>
        <end position="294"/>
    </location>
</feature>
<protein>
    <recommendedName>
        <fullName evidence="3">FHA domain-containing protein</fullName>
    </recommendedName>
</protein>
<dbReference type="PROSITE" id="PS50006">
    <property type="entry name" value="FHA_DOMAIN"/>
    <property type="match status" value="1"/>
</dbReference>
<dbReference type="Pfam" id="PF00498">
    <property type="entry name" value="FHA"/>
    <property type="match status" value="1"/>
</dbReference>
<accession>A0ABX7PJE4</accession>
<feature type="compositionally biased region" description="Pro residues" evidence="2">
    <location>
        <begin position="198"/>
        <end position="213"/>
    </location>
</feature>
<proteinExistence type="predicted"/>
<dbReference type="RefSeq" id="WP_207010183.1">
    <property type="nucleotide sequence ID" value="NZ_CP022295.1"/>
</dbReference>
<gene>
    <name evidence="4" type="ORF">CFH99_09450</name>
</gene>
<evidence type="ECO:0000313" key="4">
    <source>
        <dbReference type="EMBL" id="QSR25847.1"/>
    </source>
</evidence>
<dbReference type="InterPro" id="IPR008984">
    <property type="entry name" value="SMAD_FHA_dom_sf"/>
</dbReference>
<reference evidence="4 5" key="1">
    <citation type="submission" date="2017-06" db="EMBL/GenBank/DDBJ databases">
        <title>Complete Genome Sequence of the Soil Carbazole-Degrading Bacterium Nocardioides aromaticivorans IC177.</title>
        <authorList>
            <person name="Vejarano F."/>
            <person name="Suzuki-Minakuchi C."/>
            <person name="Ohtsubo Y."/>
            <person name="Tsuda M."/>
            <person name="Okada K."/>
            <person name="Nojiri H."/>
        </authorList>
    </citation>
    <scope>NUCLEOTIDE SEQUENCE [LARGE SCALE GENOMIC DNA]</scope>
    <source>
        <strain evidence="4 5">IC177</strain>
    </source>
</reference>
<name>A0ABX7PJE4_9ACTN</name>
<dbReference type="EMBL" id="CP022295">
    <property type="protein sequence ID" value="QSR25847.1"/>
    <property type="molecule type" value="Genomic_DNA"/>
</dbReference>
<dbReference type="SUPFAM" id="SSF49879">
    <property type="entry name" value="SMAD/FHA domain"/>
    <property type="match status" value="1"/>
</dbReference>
<keyword evidence="1" id="KW-0597">Phosphoprotein</keyword>
<evidence type="ECO:0000313" key="5">
    <source>
        <dbReference type="Proteomes" id="UP000662818"/>
    </source>
</evidence>
<dbReference type="InterPro" id="IPR000253">
    <property type="entry name" value="FHA_dom"/>
</dbReference>
<feature type="domain" description="FHA" evidence="3">
    <location>
        <begin position="314"/>
        <end position="368"/>
    </location>
</feature>
<evidence type="ECO:0000259" key="3">
    <source>
        <dbReference type="PROSITE" id="PS50006"/>
    </source>
</evidence>
<keyword evidence="5" id="KW-1185">Reference proteome</keyword>
<feature type="compositionally biased region" description="Low complexity" evidence="2">
    <location>
        <begin position="246"/>
        <end position="255"/>
    </location>
</feature>
<feature type="compositionally biased region" description="Low complexity" evidence="2">
    <location>
        <begin position="214"/>
        <end position="225"/>
    </location>
</feature>
<dbReference type="Proteomes" id="UP000662818">
    <property type="component" value="Chromosome"/>
</dbReference>
<evidence type="ECO:0000256" key="2">
    <source>
        <dbReference type="SAM" id="MobiDB-lite"/>
    </source>
</evidence>
<sequence>MSASYAVGELATLVTPQGIVLAAADRLTDLVPLAGADIDPLKVVEALSRGALGDLPDFAVVRVDGSEARVLVRGGFAVRIAGFAVEGRDAATWTEATAALTPGDTVEVAPVGTPLAGATLPLTAGVVRSAGLAWVPVPAAKAEDPAPAAVRIPAPAAAPEPVEAAPVEPAPVEPAPQEHSPAAEHTVLRTPASAAAPVVPPPAPPAPPAPPVAAPAGGWPAAPVADPDHDGRTITPAQLQALRAGQAGVPVVPTSQPGPPAPPVPPAPPGPPAPPAPPGPSAPPTSHQPPPPPVRALVALQLSSGRVVTIRRRVLIGRSPRVQQVGGSANLPALVTVDDPYVSSTHLEVACDGIRVTVTDTSTNGTLLARQGRTPVALDHGVATEVAVGDVLTLSKGLTATVIPSPER</sequence>
<feature type="compositionally biased region" description="Pro residues" evidence="2">
    <location>
        <begin position="256"/>
        <end position="294"/>
    </location>
</feature>
<feature type="region of interest" description="Disordered" evidence="2">
    <location>
        <begin position="160"/>
        <end position="232"/>
    </location>
</feature>